<reference evidence="2 3" key="1">
    <citation type="submission" date="2023-01" db="EMBL/GenBank/DDBJ databases">
        <title>Analysis of 21 Apiospora genomes using comparative genomics revels a genus with tremendous synthesis potential of carbohydrate active enzymes and secondary metabolites.</title>
        <authorList>
            <person name="Sorensen T."/>
        </authorList>
    </citation>
    <scope>NUCLEOTIDE SEQUENCE [LARGE SCALE GENOMIC DNA]</scope>
    <source>
        <strain evidence="2 3">CBS 83171</strain>
    </source>
</reference>
<feature type="chain" id="PRO_5046301974" evidence="1">
    <location>
        <begin position="22"/>
        <end position="272"/>
    </location>
</feature>
<gene>
    <name evidence="2" type="ORF">PG996_012631</name>
</gene>
<sequence length="272" mass="29743">MRVAMLPTALLALMLPAAVHAQFKYPPPLDRPLTDYTSGLAQSPLNFSEGDNMFGGWYTPGRLKSYMLYRCTHTPSSTPIRPSNSTFWDRQGRLSKSGDGTWEQMPLLEMNSGFETGFNSGKNPIWFHGDFFAPNATTGNLCWFELLPGTEGREKLPEASDMTEGGIINGGYVRTATVHGGSDWYFATVPFEVHPRRASGLTVTWKNGTPGPDIFSHSKENVAAFVREFPQYAKSWSSASKDSAAADGVRPHFSGAGFWLGTVGFALATALN</sequence>
<evidence type="ECO:0000256" key="1">
    <source>
        <dbReference type="SAM" id="SignalP"/>
    </source>
</evidence>
<evidence type="ECO:0000313" key="2">
    <source>
        <dbReference type="EMBL" id="KAK8053330.1"/>
    </source>
</evidence>
<accession>A0ABR1U5J7</accession>
<keyword evidence="3" id="KW-1185">Reference proteome</keyword>
<feature type="signal peptide" evidence="1">
    <location>
        <begin position="1"/>
        <end position="21"/>
    </location>
</feature>
<keyword evidence="1" id="KW-0732">Signal</keyword>
<dbReference type="Proteomes" id="UP001446871">
    <property type="component" value="Unassembled WGS sequence"/>
</dbReference>
<organism evidence="2 3">
    <name type="scientific">Apiospora saccharicola</name>
    <dbReference type="NCBI Taxonomy" id="335842"/>
    <lineage>
        <taxon>Eukaryota</taxon>
        <taxon>Fungi</taxon>
        <taxon>Dikarya</taxon>
        <taxon>Ascomycota</taxon>
        <taxon>Pezizomycotina</taxon>
        <taxon>Sordariomycetes</taxon>
        <taxon>Xylariomycetidae</taxon>
        <taxon>Amphisphaeriales</taxon>
        <taxon>Apiosporaceae</taxon>
        <taxon>Apiospora</taxon>
    </lineage>
</organism>
<comment type="caution">
    <text evidence="2">The sequence shown here is derived from an EMBL/GenBank/DDBJ whole genome shotgun (WGS) entry which is preliminary data.</text>
</comment>
<proteinExistence type="predicted"/>
<name>A0ABR1U5J7_9PEZI</name>
<protein>
    <submittedName>
        <fullName evidence="2">Uncharacterized protein</fullName>
    </submittedName>
</protein>
<evidence type="ECO:0000313" key="3">
    <source>
        <dbReference type="Proteomes" id="UP001446871"/>
    </source>
</evidence>
<dbReference type="EMBL" id="JAQQWM010000008">
    <property type="protein sequence ID" value="KAK8053330.1"/>
    <property type="molecule type" value="Genomic_DNA"/>
</dbReference>